<keyword evidence="3" id="KW-1185">Reference proteome</keyword>
<reference evidence="2 3" key="1">
    <citation type="submission" date="2020-02" db="EMBL/GenBank/DDBJ databases">
        <authorList>
            <person name="Ferguson B K."/>
        </authorList>
    </citation>
    <scope>NUCLEOTIDE SEQUENCE [LARGE SCALE GENOMIC DNA]</scope>
</reference>
<name>A0A6H5GZD7_9HEMI</name>
<dbReference type="OrthoDB" id="6628721at2759"/>
<evidence type="ECO:0000313" key="2">
    <source>
        <dbReference type="EMBL" id="CAB0008566.1"/>
    </source>
</evidence>
<gene>
    <name evidence="2" type="ORF">NTEN_LOCUS13812</name>
</gene>
<organism evidence="2 3">
    <name type="scientific">Nesidiocoris tenuis</name>
    <dbReference type="NCBI Taxonomy" id="355587"/>
    <lineage>
        <taxon>Eukaryota</taxon>
        <taxon>Metazoa</taxon>
        <taxon>Ecdysozoa</taxon>
        <taxon>Arthropoda</taxon>
        <taxon>Hexapoda</taxon>
        <taxon>Insecta</taxon>
        <taxon>Pterygota</taxon>
        <taxon>Neoptera</taxon>
        <taxon>Paraneoptera</taxon>
        <taxon>Hemiptera</taxon>
        <taxon>Heteroptera</taxon>
        <taxon>Panheteroptera</taxon>
        <taxon>Cimicomorpha</taxon>
        <taxon>Miridae</taxon>
        <taxon>Dicyphina</taxon>
        <taxon>Nesidiocoris</taxon>
    </lineage>
</organism>
<dbReference type="Pfam" id="PF16021">
    <property type="entry name" value="PDCD7"/>
    <property type="match status" value="1"/>
</dbReference>
<dbReference type="Proteomes" id="UP000479000">
    <property type="component" value="Unassembled WGS sequence"/>
</dbReference>
<evidence type="ECO:0000256" key="1">
    <source>
        <dbReference type="SAM" id="MobiDB-lite"/>
    </source>
</evidence>
<dbReference type="EMBL" id="CADCXU010020490">
    <property type="protein sequence ID" value="CAB0008566.1"/>
    <property type="molecule type" value="Genomic_DNA"/>
</dbReference>
<accession>A0A6H5GZD7</accession>
<dbReference type="InterPro" id="IPR031974">
    <property type="entry name" value="PDCD7"/>
</dbReference>
<proteinExistence type="predicted"/>
<dbReference type="AlphaFoldDB" id="A0A6H5GZD7"/>
<evidence type="ECO:0000313" key="3">
    <source>
        <dbReference type="Proteomes" id="UP000479000"/>
    </source>
</evidence>
<feature type="region of interest" description="Disordered" evidence="1">
    <location>
        <begin position="1"/>
        <end position="20"/>
    </location>
</feature>
<sequence>MDALLLPQHEGEIETEGSAGRRRLSTSLGLLEVRLPEDQTGGCHLPSRGQRGLDENLLLESKQQIEDPNFISLVHRSVGSARKKRKLLSRKKQEWRKFKEKMPDFRREKHKRIDLWLERMQDQVERAQRYCFTF</sequence>
<protein>
    <submittedName>
        <fullName evidence="2">Uncharacterized protein</fullName>
    </submittedName>
</protein>